<dbReference type="GO" id="GO:0000978">
    <property type="term" value="F:RNA polymerase II cis-regulatory region sequence-specific DNA binding"/>
    <property type="evidence" value="ECO:0007669"/>
    <property type="project" value="TreeGrafter"/>
</dbReference>
<evidence type="ECO:0000256" key="5">
    <source>
        <dbReference type="ARBA" id="ARBA00022833"/>
    </source>
</evidence>
<dbReference type="PANTHER" id="PTHR10071">
    <property type="entry name" value="TRANSCRIPTION FACTOR GATA FAMILY MEMBER"/>
    <property type="match status" value="1"/>
</dbReference>
<dbReference type="GO" id="GO:0005634">
    <property type="term" value="C:nucleus"/>
    <property type="evidence" value="ECO:0007669"/>
    <property type="project" value="UniProtKB-SubCell"/>
</dbReference>
<reference evidence="14 15" key="1">
    <citation type="journal article" date="2019" name="PLoS ONE">
        <title>Genomic analyses reveal an absence of contemporary introgressive admixture between fin whales and blue whales, despite known hybrids.</title>
        <authorList>
            <person name="Westbury M.V."/>
            <person name="Petersen B."/>
            <person name="Lorenzen E.D."/>
        </authorList>
    </citation>
    <scope>NUCLEOTIDE SEQUENCE [LARGE SCALE GENOMIC DNA]</scope>
    <source>
        <strain evidence="14">FinWhale-01</strain>
    </source>
</reference>
<dbReference type="InterPro" id="IPR013088">
    <property type="entry name" value="Znf_NHR/GATA"/>
</dbReference>
<evidence type="ECO:0000259" key="13">
    <source>
        <dbReference type="PROSITE" id="PS50114"/>
    </source>
</evidence>
<dbReference type="EMBL" id="SGJD01000091">
    <property type="protein sequence ID" value="KAB0407034.1"/>
    <property type="molecule type" value="Genomic_DNA"/>
</dbReference>
<dbReference type="Gene3D" id="3.30.50.10">
    <property type="entry name" value="Erythroid Transcription Factor GATA-1, subunit A"/>
    <property type="match status" value="1"/>
</dbReference>
<dbReference type="SUPFAM" id="SSF57716">
    <property type="entry name" value="Glucocorticoid receptor-like (DNA-binding domain)"/>
    <property type="match status" value="1"/>
</dbReference>
<keyword evidence="5" id="KW-0862">Zinc</keyword>
<evidence type="ECO:0000256" key="2">
    <source>
        <dbReference type="ARBA" id="ARBA00022723"/>
    </source>
</evidence>
<keyword evidence="7" id="KW-0238">DNA-binding</keyword>
<keyword evidence="10" id="KW-0539">Nucleus</keyword>
<feature type="region of interest" description="Disordered" evidence="12">
    <location>
        <begin position="75"/>
        <end position="149"/>
    </location>
</feature>
<dbReference type="Proteomes" id="UP000437017">
    <property type="component" value="Unassembled WGS sequence"/>
</dbReference>
<dbReference type="CDD" id="cd00202">
    <property type="entry name" value="ZnF_GATA"/>
    <property type="match status" value="1"/>
</dbReference>
<feature type="domain" description="GATA-type" evidence="13">
    <location>
        <begin position="29"/>
        <end position="82"/>
    </location>
</feature>
<dbReference type="GO" id="GO:0000122">
    <property type="term" value="P:negative regulation of transcription by RNA polymerase II"/>
    <property type="evidence" value="ECO:0007669"/>
    <property type="project" value="TreeGrafter"/>
</dbReference>
<protein>
    <recommendedName>
        <fullName evidence="13">GATA-type domain-containing protein</fullName>
    </recommendedName>
</protein>
<dbReference type="SMART" id="SM00401">
    <property type="entry name" value="ZnF_GATA"/>
    <property type="match status" value="1"/>
</dbReference>
<keyword evidence="9" id="KW-0804">Transcription</keyword>
<keyword evidence="3" id="KW-0677">Repeat</keyword>
<dbReference type="OrthoDB" id="515401at2759"/>
<evidence type="ECO:0000256" key="10">
    <source>
        <dbReference type="ARBA" id="ARBA00023242"/>
    </source>
</evidence>
<keyword evidence="15" id="KW-1185">Reference proteome</keyword>
<evidence type="ECO:0000256" key="7">
    <source>
        <dbReference type="ARBA" id="ARBA00023125"/>
    </source>
</evidence>
<evidence type="ECO:0000256" key="6">
    <source>
        <dbReference type="ARBA" id="ARBA00023015"/>
    </source>
</evidence>
<evidence type="ECO:0000313" key="15">
    <source>
        <dbReference type="Proteomes" id="UP000437017"/>
    </source>
</evidence>
<comment type="subcellular location">
    <subcellularLocation>
        <location evidence="1">Nucleus</location>
    </subcellularLocation>
</comment>
<evidence type="ECO:0000256" key="9">
    <source>
        <dbReference type="ARBA" id="ARBA00023163"/>
    </source>
</evidence>
<evidence type="ECO:0000313" key="14">
    <source>
        <dbReference type="EMBL" id="KAB0407034.1"/>
    </source>
</evidence>
<dbReference type="GO" id="GO:0045944">
    <property type="term" value="P:positive regulation of transcription by RNA polymerase II"/>
    <property type="evidence" value="ECO:0007669"/>
    <property type="project" value="TreeGrafter"/>
</dbReference>
<keyword evidence="2" id="KW-0479">Metal-binding</keyword>
<dbReference type="PROSITE" id="PS00344">
    <property type="entry name" value="GATA_ZN_FINGER_1"/>
    <property type="match status" value="1"/>
</dbReference>
<proteinExistence type="predicted"/>
<keyword evidence="8" id="KW-0010">Activator</keyword>
<organism evidence="14 15">
    <name type="scientific">Balaenoptera physalus</name>
    <name type="common">Fin whale</name>
    <name type="synonym">Balaena physalus</name>
    <dbReference type="NCBI Taxonomy" id="9770"/>
    <lineage>
        <taxon>Eukaryota</taxon>
        <taxon>Metazoa</taxon>
        <taxon>Chordata</taxon>
        <taxon>Craniata</taxon>
        <taxon>Vertebrata</taxon>
        <taxon>Euteleostomi</taxon>
        <taxon>Mammalia</taxon>
        <taxon>Eutheria</taxon>
        <taxon>Laurasiatheria</taxon>
        <taxon>Artiodactyla</taxon>
        <taxon>Whippomorpha</taxon>
        <taxon>Cetacea</taxon>
        <taxon>Mysticeti</taxon>
        <taxon>Balaenopteridae</taxon>
        <taxon>Balaenoptera</taxon>
    </lineage>
</organism>
<evidence type="ECO:0000256" key="3">
    <source>
        <dbReference type="ARBA" id="ARBA00022737"/>
    </source>
</evidence>
<keyword evidence="6" id="KW-0805">Transcription regulation</keyword>
<evidence type="ECO:0000256" key="1">
    <source>
        <dbReference type="ARBA" id="ARBA00004123"/>
    </source>
</evidence>
<dbReference type="AlphaFoldDB" id="A0A6A1QIW9"/>
<evidence type="ECO:0000256" key="12">
    <source>
        <dbReference type="SAM" id="MobiDB-lite"/>
    </source>
</evidence>
<feature type="compositionally biased region" description="Polar residues" evidence="12">
    <location>
        <begin position="103"/>
        <end position="149"/>
    </location>
</feature>
<comment type="caution">
    <text evidence="14">The sequence shown here is derived from an EMBL/GenBank/DDBJ whole genome shotgun (WGS) entry which is preliminary data.</text>
</comment>
<dbReference type="GO" id="GO:0008270">
    <property type="term" value="F:zinc ion binding"/>
    <property type="evidence" value="ECO:0007669"/>
    <property type="project" value="UniProtKB-KW"/>
</dbReference>
<dbReference type="PRINTS" id="PR00619">
    <property type="entry name" value="GATAZNFINGER"/>
</dbReference>
<evidence type="ECO:0000256" key="11">
    <source>
        <dbReference type="PROSITE-ProRule" id="PRU00094"/>
    </source>
</evidence>
<dbReference type="GO" id="GO:0030855">
    <property type="term" value="P:epithelial cell differentiation"/>
    <property type="evidence" value="ECO:0007669"/>
    <property type="project" value="TreeGrafter"/>
</dbReference>
<dbReference type="PANTHER" id="PTHR10071:SF23">
    <property type="entry name" value="TRANSCRIPTION FACTOR GATA-6"/>
    <property type="match status" value="1"/>
</dbReference>
<dbReference type="InterPro" id="IPR039355">
    <property type="entry name" value="Transcription_factor_GATA"/>
</dbReference>
<evidence type="ECO:0000256" key="8">
    <source>
        <dbReference type="ARBA" id="ARBA00023159"/>
    </source>
</evidence>
<dbReference type="GO" id="GO:0000981">
    <property type="term" value="F:DNA-binding transcription factor activity, RNA polymerase II-specific"/>
    <property type="evidence" value="ECO:0007669"/>
    <property type="project" value="TreeGrafter"/>
</dbReference>
<gene>
    <name evidence="14" type="ORF">E2I00_006129</name>
</gene>
<evidence type="ECO:0000256" key="4">
    <source>
        <dbReference type="ARBA" id="ARBA00022771"/>
    </source>
</evidence>
<dbReference type="InterPro" id="IPR000679">
    <property type="entry name" value="Znf_GATA"/>
</dbReference>
<keyword evidence="4 11" id="KW-0863">Zinc-finger</keyword>
<dbReference type="FunFam" id="3.30.50.10:FF:000001">
    <property type="entry name" value="GATA transcription factor (GATAd)"/>
    <property type="match status" value="1"/>
</dbReference>
<accession>A0A6A1QIW9</accession>
<sequence>MRWRGPSVKSMRLLKMHVPTLKADLLEDLPESRECVNCGSIQTPLWRRDGTGHYLCNACGLYSKMNGLSRPLIKPQKRVVPRPLAMKKEGIQTRKRKPKNINKSKACSGNSNNSVPMTPTSTSSNSDDCSKNTSPTTQPTASGVSVKTV</sequence>
<dbReference type="GO" id="GO:0045165">
    <property type="term" value="P:cell fate commitment"/>
    <property type="evidence" value="ECO:0007669"/>
    <property type="project" value="TreeGrafter"/>
</dbReference>
<dbReference type="PROSITE" id="PS50114">
    <property type="entry name" value="GATA_ZN_FINGER_2"/>
    <property type="match status" value="1"/>
</dbReference>
<name>A0A6A1QIW9_BALPH</name>
<dbReference type="Pfam" id="PF00320">
    <property type="entry name" value="GATA"/>
    <property type="match status" value="1"/>
</dbReference>
<feature type="compositionally biased region" description="Basic residues" evidence="12">
    <location>
        <begin position="93"/>
        <end position="102"/>
    </location>
</feature>